<dbReference type="PROSITE" id="PS00893">
    <property type="entry name" value="NUDIX_BOX"/>
    <property type="match status" value="1"/>
</dbReference>
<feature type="domain" description="Nudix hydrolase" evidence="4">
    <location>
        <begin position="27"/>
        <end position="151"/>
    </location>
</feature>
<evidence type="ECO:0000259" key="4">
    <source>
        <dbReference type="PROSITE" id="PS51462"/>
    </source>
</evidence>
<dbReference type="EMBL" id="AMQS01000041">
    <property type="protein sequence ID" value="EKF50543.1"/>
    <property type="molecule type" value="Genomic_DNA"/>
</dbReference>
<reference evidence="5 6" key="1">
    <citation type="journal article" date="2012" name="J. Bacteriol.">
        <title>Genome Sequence of the Bacteriocin-Producing Strain Lactococcus garvieae DCC43.</title>
        <authorList>
            <person name="Gabrielsen C."/>
            <person name="Brede D.A."/>
            <person name="Hernandez P.E."/>
            <person name="Nes I.F."/>
            <person name="Diep D.B."/>
        </authorList>
    </citation>
    <scope>NUCLEOTIDE SEQUENCE [LARGE SCALE GENOMIC DNA]</scope>
    <source>
        <strain evidence="5 6">DCC43</strain>
    </source>
</reference>
<dbReference type="Pfam" id="PF00293">
    <property type="entry name" value="NUDIX"/>
    <property type="match status" value="1"/>
</dbReference>
<gene>
    <name evidence="5" type="ORF">C426_2118</name>
</gene>
<dbReference type="InterPro" id="IPR015797">
    <property type="entry name" value="NUDIX_hydrolase-like_dom_sf"/>
</dbReference>
<comment type="similarity">
    <text evidence="1 3">Belongs to the Nudix hydrolase family.</text>
</comment>
<comment type="caution">
    <text evidence="5">The sequence shown here is derived from an EMBL/GenBank/DDBJ whole genome shotgun (WGS) entry which is preliminary data.</text>
</comment>
<dbReference type="PATRIC" id="fig|1231377.3.peg.2100"/>
<name>K2NSL3_9LACT</name>
<dbReference type="PRINTS" id="PR00502">
    <property type="entry name" value="NUDIXFAMILY"/>
</dbReference>
<dbReference type="InterPro" id="IPR020084">
    <property type="entry name" value="NUDIX_hydrolase_CS"/>
</dbReference>
<sequence>MGNSKKIEKITELLKKSENLKGKKNPDLQLSASAVVFDNEKLYFIEHPYQKELLLPAGHVEEGETPKEAACREFHEETGLTATNGRLIDINIIEIPYNAVKDEKAHQHIDFRYHFERIEGLAEQAELPVSLLSEAEAPAEFKKYFKEGKSK</sequence>
<keyword evidence="2 3" id="KW-0378">Hydrolase</keyword>
<dbReference type="eggNOG" id="COG1051">
    <property type="taxonomic scope" value="Bacteria"/>
</dbReference>
<organism evidence="5 6">
    <name type="scientific">Lactococcus garvieae DCC43</name>
    <dbReference type="NCBI Taxonomy" id="1231377"/>
    <lineage>
        <taxon>Bacteria</taxon>
        <taxon>Bacillati</taxon>
        <taxon>Bacillota</taxon>
        <taxon>Bacilli</taxon>
        <taxon>Lactobacillales</taxon>
        <taxon>Streptococcaceae</taxon>
        <taxon>Lactococcus</taxon>
    </lineage>
</organism>
<evidence type="ECO:0000256" key="2">
    <source>
        <dbReference type="ARBA" id="ARBA00022801"/>
    </source>
</evidence>
<evidence type="ECO:0000256" key="3">
    <source>
        <dbReference type="RuleBase" id="RU003476"/>
    </source>
</evidence>
<dbReference type="PROSITE" id="PS51462">
    <property type="entry name" value="NUDIX"/>
    <property type="match status" value="1"/>
</dbReference>
<accession>K2NSL3</accession>
<protein>
    <submittedName>
        <fullName evidence="5">Dihydroneopterin triphosphate pyrophosphohydolase</fullName>
    </submittedName>
</protein>
<dbReference type="InterPro" id="IPR000086">
    <property type="entry name" value="NUDIX_hydrolase_dom"/>
</dbReference>
<dbReference type="Gene3D" id="3.90.79.10">
    <property type="entry name" value="Nucleoside Triphosphate Pyrophosphohydrolase"/>
    <property type="match status" value="1"/>
</dbReference>
<dbReference type="PANTHER" id="PTHR43736:SF1">
    <property type="entry name" value="DIHYDRONEOPTERIN TRIPHOSPHATE DIPHOSPHATASE"/>
    <property type="match status" value="1"/>
</dbReference>
<evidence type="ECO:0000256" key="1">
    <source>
        <dbReference type="ARBA" id="ARBA00005582"/>
    </source>
</evidence>
<dbReference type="GO" id="GO:0016787">
    <property type="term" value="F:hydrolase activity"/>
    <property type="evidence" value="ECO:0007669"/>
    <property type="project" value="UniProtKB-KW"/>
</dbReference>
<dbReference type="InterPro" id="IPR020476">
    <property type="entry name" value="Nudix_hydrolase"/>
</dbReference>
<dbReference type="SUPFAM" id="SSF55811">
    <property type="entry name" value="Nudix"/>
    <property type="match status" value="1"/>
</dbReference>
<proteinExistence type="inferred from homology"/>
<evidence type="ECO:0000313" key="6">
    <source>
        <dbReference type="Proteomes" id="UP000006787"/>
    </source>
</evidence>
<dbReference type="PANTHER" id="PTHR43736">
    <property type="entry name" value="ADP-RIBOSE PYROPHOSPHATASE"/>
    <property type="match status" value="1"/>
</dbReference>
<dbReference type="Proteomes" id="UP000006787">
    <property type="component" value="Unassembled WGS sequence"/>
</dbReference>
<evidence type="ECO:0000313" key="5">
    <source>
        <dbReference type="EMBL" id="EKF50543.1"/>
    </source>
</evidence>
<dbReference type="AlphaFoldDB" id="K2NSL3"/>